<evidence type="ECO:0000256" key="3">
    <source>
        <dbReference type="ARBA" id="ARBA00023002"/>
    </source>
</evidence>
<proteinExistence type="inferred from homology"/>
<evidence type="ECO:0000313" key="8">
    <source>
        <dbReference type="EMBL" id="GGC05113.1"/>
    </source>
</evidence>
<dbReference type="InterPro" id="IPR050104">
    <property type="entry name" value="FMN-dep_NADH:Q_OxRdtase_AzoR1"/>
</dbReference>
<reference evidence="9" key="1">
    <citation type="journal article" date="2019" name="Int. J. Syst. Evol. Microbiol.">
        <title>The Global Catalogue of Microorganisms (GCM) 10K type strain sequencing project: providing services to taxonomists for standard genome sequencing and annotation.</title>
        <authorList>
            <consortium name="The Broad Institute Genomics Platform"/>
            <consortium name="The Broad Institute Genome Sequencing Center for Infectious Disease"/>
            <person name="Wu L."/>
            <person name="Ma J."/>
        </authorList>
    </citation>
    <scope>NUCLEOTIDE SEQUENCE [LARGE SCALE GENOMIC DNA]</scope>
    <source>
        <strain evidence="9">CGMCC 1.15341</strain>
    </source>
</reference>
<accession>A0ABQ1KN26</accession>
<dbReference type="InterPro" id="IPR023048">
    <property type="entry name" value="NADH:quinone_OxRdtase_FMN_depd"/>
</dbReference>
<keyword evidence="4 6" id="KW-0520">NAD</keyword>
<evidence type="ECO:0000256" key="5">
    <source>
        <dbReference type="ARBA" id="ARBA00048542"/>
    </source>
</evidence>
<keyword evidence="3 6" id="KW-0560">Oxidoreductase</keyword>
<feature type="domain" description="Flavodoxin-like fold" evidence="7">
    <location>
        <begin position="3"/>
        <end position="196"/>
    </location>
</feature>
<evidence type="ECO:0000256" key="1">
    <source>
        <dbReference type="ARBA" id="ARBA00022630"/>
    </source>
</evidence>
<comment type="cofactor">
    <cofactor evidence="6">
        <name>FMN</name>
        <dbReference type="ChEBI" id="CHEBI:58210"/>
    </cofactor>
    <text evidence="6">Binds 1 FMN per subunit.</text>
</comment>
<dbReference type="PANTHER" id="PTHR43741">
    <property type="entry name" value="FMN-DEPENDENT NADH-AZOREDUCTASE 1"/>
    <property type="match status" value="1"/>
</dbReference>
<evidence type="ECO:0000256" key="2">
    <source>
        <dbReference type="ARBA" id="ARBA00022643"/>
    </source>
</evidence>
<dbReference type="EMBL" id="BMIJ01000007">
    <property type="protein sequence ID" value="GGC05113.1"/>
    <property type="molecule type" value="Genomic_DNA"/>
</dbReference>
<keyword evidence="9" id="KW-1185">Reference proteome</keyword>
<protein>
    <recommendedName>
        <fullName evidence="6">FMN dependent NADH:quinone oxidoreductase</fullName>
        <ecNumber evidence="6">1.6.5.-</ecNumber>
    </recommendedName>
    <alternativeName>
        <fullName evidence="6">Azo-dye reductase</fullName>
    </alternativeName>
    <alternativeName>
        <fullName evidence="6">FMN-dependent NADH-azo compound oxidoreductase</fullName>
    </alternativeName>
    <alternativeName>
        <fullName evidence="6">FMN-dependent NADH-azoreductase</fullName>
        <ecNumber evidence="6">1.7.1.17</ecNumber>
    </alternativeName>
</protein>
<evidence type="ECO:0000256" key="4">
    <source>
        <dbReference type="ARBA" id="ARBA00023027"/>
    </source>
</evidence>
<feature type="binding site" evidence="6">
    <location>
        <position position="10"/>
    </location>
    <ligand>
        <name>FMN</name>
        <dbReference type="ChEBI" id="CHEBI:58210"/>
    </ligand>
</feature>
<dbReference type="PANTHER" id="PTHR43741:SF2">
    <property type="entry name" value="FMN-DEPENDENT NADH:QUINONE OXIDOREDUCTASE"/>
    <property type="match status" value="1"/>
</dbReference>
<comment type="caution">
    <text evidence="6">Lacks conserved residue(s) required for the propagation of feature annotation.</text>
</comment>
<dbReference type="RefSeq" id="WP_188750530.1">
    <property type="nucleotide sequence ID" value="NZ_BMIJ01000007.1"/>
</dbReference>
<comment type="catalytic activity">
    <reaction evidence="5">
        <text>N,N-dimethyl-1,4-phenylenediamine + anthranilate + 2 NAD(+) = 2-(4-dimethylaminophenyl)diazenylbenzoate + 2 NADH + 2 H(+)</text>
        <dbReference type="Rhea" id="RHEA:55872"/>
        <dbReference type="ChEBI" id="CHEBI:15378"/>
        <dbReference type="ChEBI" id="CHEBI:15783"/>
        <dbReference type="ChEBI" id="CHEBI:16567"/>
        <dbReference type="ChEBI" id="CHEBI:57540"/>
        <dbReference type="ChEBI" id="CHEBI:57945"/>
        <dbReference type="ChEBI" id="CHEBI:71579"/>
        <dbReference type="EC" id="1.7.1.17"/>
    </reaction>
    <physiologicalReaction direction="right-to-left" evidence="5">
        <dbReference type="Rhea" id="RHEA:55874"/>
    </physiologicalReaction>
</comment>
<comment type="catalytic activity">
    <reaction evidence="6">
        <text>2 a quinone + NADH + H(+) = 2 a 1,4-benzosemiquinone + NAD(+)</text>
        <dbReference type="Rhea" id="RHEA:65952"/>
        <dbReference type="ChEBI" id="CHEBI:15378"/>
        <dbReference type="ChEBI" id="CHEBI:57540"/>
        <dbReference type="ChEBI" id="CHEBI:57945"/>
        <dbReference type="ChEBI" id="CHEBI:132124"/>
        <dbReference type="ChEBI" id="CHEBI:134225"/>
    </reaction>
</comment>
<evidence type="ECO:0000256" key="6">
    <source>
        <dbReference type="HAMAP-Rule" id="MF_01216"/>
    </source>
</evidence>
<feature type="binding site" evidence="6">
    <location>
        <begin position="140"/>
        <end position="143"/>
    </location>
    <ligand>
        <name>FMN</name>
        <dbReference type="ChEBI" id="CHEBI:58210"/>
    </ligand>
</feature>
<gene>
    <name evidence="6 8" type="primary">azoR</name>
    <name evidence="8" type="ORF">GCM10011352_34080</name>
</gene>
<dbReference type="HAMAP" id="MF_01216">
    <property type="entry name" value="Azoreductase_type1"/>
    <property type="match status" value="1"/>
</dbReference>
<organism evidence="8 9">
    <name type="scientific">Marinobacterium zhoushanense</name>
    <dbReference type="NCBI Taxonomy" id="1679163"/>
    <lineage>
        <taxon>Bacteria</taxon>
        <taxon>Pseudomonadati</taxon>
        <taxon>Pseudomonadota</taxon>
        <taxon>Gammaproteobacteria</taxon>
        <taxon>Oceanospirillales</taxon>
        <taxon>Oceanospirillaceae</taxon>
        <taxon>Marinobacterium</taxon>
    </lineage>
</organism>
<dbReference type="Gene3D" id="3.40.50.360">
    <property type="match status" value="1"/>
</dbReference>
<dbReference type="Proteomes" id="UP000629025">
    <property type="component" value="Unassembled WGS sequence"/>
</dbReference>
<evidence type="ECO:0000313" key="9">
    <source>
        <dbReference type="Proteomes" id="UP000629025"/>
    </source>
</evidence>
<dbReference type="InterPro" id="IPR003680">
    <property type="entry name" value="Flavodoxin_fold"/>
</dbReference>
<comment type="function">
    <text evidence="6">Also exhibits azoreductase activity. Catalyzes the reductive cleavage of the azo bond in aromatic azo compounds to the corresponding amines.</text>
</comment>
<sequence>MSELLYIKTSANGERSRSSQLCEHFIRQRLQATPETQVIQRDLVSEPLPHLGPEQWDALRLPPSQLSAAQLAYRRCSDRLIAEFDRADTVVIALPLYNAGIPSQLKAYFDLLARAGISFEFTEQGPRGLLRDKDLHLIATRGGSLAPADDHQIPAVKQLLGLLGITRIHSLIADGLDLSPDSREVSLTNAYERLAALA</sequence>
<dbReference type="EC" id="1.6.5.-" evidence="6"/>
<dbReference type="InterPro" id="IPR029039">
    <property type="entry name" value="Flavoprotein-like_sf"/>
</dbReference>
<dbReference type="Pfam" id="PF02525">
    <property type="entry name" value="Flavodoxin_2"/>
    <property type="match status" value="1"/>
</dbReference>
<comment type="caution">
    <text evidence="8">The sequence shown here is derived from an EMBL/GenBank/DDBJ whole genome shotgun (WGS) entry which is preliminary data.</text>
</comment>
<dbReference type="SUPFAM" id="SSF52218">
    <property type="entry name" value="Flavoproteins"/>
    <property type="match status" value="1"/>
</dbReference>
<comment type="similarity">
    <text evidence="6">Belongs to the azoreductase type 1 family.</text>
</comment>
<evidence type="ECO:0000259" key="7">
    <source>
        <dbReference type="Pfam" id="PF02525"/>
    </source>
</evidence>
<comment type="function">
    <text evidence="6">Quinone reductase that provides resistance to thiol-specific stress caused by electrophilic quinones.</text>
</comment>
<comment type="subunit">
    <text evidence="6">Homodimer.</text>
</comment>
<keyword evidence="2 6" id="KW-0288">FMN</keyword>
<dbReference type="EC" id="1.7.1.17" evidence="6"/>
<name>A0ABQ1KN26_9GAMM</name>
<keyword evidence="1 6" id="KW-0285">Flavoprotein</keyword>
<feature type="binding site" evidence="6">
    <location>
        <begin position="16"/>
        <end position="18"/>
    </location>
    <ligand>
        <name>FMN</name>
        <dbReference type="ChEBI" id="CHEBI:58210"/>
    </ligand>
</feature>